<gene>
    <name evidence="6" type="ORF">GCM10022222_27110</name>
</gene>
<evidence type="ECO:0000256" key="3">
    <source>
        <dbReference type="ARBA" id="ARBA00022989"/>
    </source>
</evidence>
<dbReference type="InterPro" id="IPR007343">
    <property type="entry name" value="Uncharacterised_pept_Zn_put"/>
</dbReference>
<evidence type="ECO:0000313" key="6">
    <source>
        <dbReference type="EMBL" id="GAA3542024.1"/>
    </source>
</evidence>
<evidence type="ECO:0000256" key="2">
    <source>
        <dbReference type="ARBA" id="ARBA00022692"/>
    </source>
</evidence>
<reference evidence="7" key="1">
    <citation type="journal article" date="2019" name="Int. J. Syst. Evol. Microbiol.">
        <title>The Global Catalogue of Microorganisms (GCM) 10K type strain sequencing project: providing services to taxonomists for standard genome sequencing and annotation.</title>
        <authorList>
            <consortium name="The Broad Institute Genomics Platform"/>
            <consortium name="The Broad Institute Genome Sequencing Center for Infectious Disease"/>
            <person name="Wu L."/>
            <person name="Ma J."/>
        </authorList>
    </citation>
    <scope>NUCLEOTIDE SEQUENCE [LARGE SCALE GENOMIC DNA]</scope>
    <source>
        <strain evidence="7">JCM 16898</strain>
    </source>
</reference>
<comment type="caution">
    <text evidence="6">The sequence shown here is derived from an EMBL/GenBank/DDBJ whole genome shotgun (WGS) entry which is preliminary data.</text>
</comment>
<comment type="subcellular location">
    <subcellularLocation>
        <location evidence="1">Membrane</location>
        <topology evidence="1">Single-pass membrane protein</topology>
    </subcellularLocation>
</comment>
<accession>A0ABP6VYP6</accession>
<feature type="signal peptide" evidence="5">
    <location>
        <begin position="1"/>
        <end position="26"/>
    </location>
</feature>
<evidence type="ECO:0000313" key="7">
    <source>
        <dbReference type="Proteomes" id="UP001500689"/>
    </source>
</evidence>
<sequence length="482" mass="50458">MSRGGRALAVLVVAGLLGAAACSTSAGGPVTAGAGNVAGLPVTHFESGLKPDAPKPDLQVQNADGGSEDQLATAAIADVQAYWSGALPEEFGGEKFKPVTSLLSYDSTRDTEETACGSVKELVNAFYCAGDDSVAWDRGVLLPMLKQRFGPMSVVTVLAHEFGHAIQYRLGDRAGITKSTPTVVKEQQADCFAGSYFRWVAAGKSEYYRLSTAEGLDQVMAAMFFIRDQAGTSGTDRQAHGTAFDRTFAFQSGFTKGPKDCAAMNTENVRARLTERPFDSGDTGKGDERLDEETLQLVKASLDEAFKGAGVTAPQFVPGSGACPAGGPNTPPTSYCPDDNTVQLNQNQLEQLAQPVDQEAEQAGKESTGLGDFAAFAELASRYAMGIQKGVGASIDNPNAGLRTACLVGAWAAFTNRPGEPGKPGLRLSAGDLDEAIADLLRPDGLVSADVGGARPDSGFDRVEALRRGYLEGSPVCSKQYA</sequence>
<dbReference type="PANTHER" id="PTHR30168:SF0">
    <property type="entry name" value="INNER MEMBRANE PROTEIN"/>
    <property type="match status" value="1"/>
</dbReference>
<dbReference type="Pfam" id="PF04228">
    <property type="entry name" value="Zn_peptidase"/>
    <property type="match status" value="1"/>
</dbReference>
<keyword evidence="5" id="KW-0732">Signal</keyword>
<keyword evidence="7" id="KW-1185">Reference proteome</keyword>
<name>A0ABP6VYP6_9PSEU</name>
<proteinExistence type="predicted"/>
<feature type="chain" id="PRO_5047043449" evidence="5">
    <location>
        <begin position="27"/>
        <end position="482"/>
    </location>
</feature>
<keyword evidence="3" id="KW-1133">Transmembrane helix</keyword>
<dbReference type="EMBL" id="BAAAZN010000005">
    <property type="protein sequence ID" value="GAA3542024.1"/>
    <property type="molecule type" value="Genomic_DNA"/>
</dbReference>
<protein>
    <submittedName>
        <fullName evidence="6">Neutral zinc metallopeptidase</fullName>
    </submittedName>
</protein>
<dbReference type="SUPFAM" id="SSF55486">
    <property type="entry name" value="Metalloproteases ('zincins'), catalytic domain"/>
    <property type="match status" value="1"/>
</dbReference>
<dbReference type="PROSITE" id="PS51257">
    <property type="entry name" value="PROKAR_LIPOPROTEIN"/>
    <property type="match status" value="1"/>
</dbReference>
<keyword evidence="4" id="KW-0472">Membrane</keyword>
<evidence type="ECO:0000256" key="5">
    <source>
        <dbReference type="SAM" id="SignalP"/>
    </source>
</evidence>
<dbReference type="Proteomes" id="UP001500689">
    <property type="component" value="Unassembled WGS sequence"/>
</dbReference>
<dbReference type="RefSeq" id="WP_344859354.1">
    <property type="nucleotide sequence ID" value="NZ_BAAAZN010000005.1"/>
</dbReference>
<evidence type="ECO:0000256" key="1">
    <source>
        <dbReference type="ARBA" id="ARBA00004167"/>
    </source>
</evidence>
<evidence type="ECO:0000256" key="4">
    <source>
        <dbReference type="ARBA" id="ARBA00023136"/>
    </source>
</evidence>
<keyword evidence="2" id="KW-0812">Transmembrane</keyword>
<organism evidence="6 7">
    <name type="scientific">Amycolatopsis ultiminotia</name>
    <dbReference type="NCBI Taxonomy" id="543629"/>
    <lineage>
        <taxon>Bacteria</taxon>
        <taxon>Bacillati</taxon>
        <taxon>Actinomycetota</taxon>
        <taxon>Actinomycetes</taxon>
        <taxon>Pseudonocardiales</taxon>
        <taxon>Pseudonocardiaceae</taxon>
        <taxon>Amycolatopsis</taxon>
    </lineage>
</organism>
<dbReference type="PANTHER" id="PTHR30168">
    <property type="entry name" value="PUTATIVE MEMBRANE PROTEIN YPFJ"/>
    <property type="match status" value="1"/>
</dbReference>